<dbReference type="InterPro" id="IPR001387">
    <property type="entry name" value="Cro/C1-type_HTH"/>
</dbReference>
<dbReference type="EMBL" id="JANTEZ010000001">
    <property type="protein sequence ID" value="MCS5713337.1"/>
    <property type="molecule type" value="Genomic_DNA"/>
</dbReference>
<keyword evidence="4" id="KW-1185">Reference proteome</keyword>
<sequence>MNSEREAARSTRPLDDDAVAMGARIRGLRKDAGLTMVRLAEATGVSQPFLSLLERGHARPGLATLARFAEALGVPSGSLLARPAASRITAAGVDVVHAEPEGRASAGRPGELTVWQLAQLPGGLFATELAGEPAADIGGDPHYAEFADHDEDEFLYLLGGVLEVELGDGTVHRLAAGDTLSLGAGVRHRWRPSGPEGFRAVSVTSGRHSH</sequence>
<evidence type="ECO:0000313" key="3">
    <source>
        <dbReference type="EMBL" id="MCS5713337.1"/>
    </source>
</evidence>
<dbReference type="SUPFAM" id="SSF47413">
    <property type="entry name" value="lambda repressor-like DNA-binding domains"/>
    <property type="match status" value="1"/>
</dbReference>
<dbReference type="Pfam" id="PF07883">
    <property type="entry name" value="Cupin_2"/>
    <property type="match status" value="1"/>
</dbReference>
<proteinExistence type="predicted"/>
<dbReference type="Pfam" id="PF13560">
    <property type="entry name" value="HTH_31"/>
    <property type="match status" value="1"/>
</dbReference>
<protein>
    <submittedName>
        <fullName evidence="3">XRE family transcriptional regulator</fullName>
    </submittedName>
</protein>
<accession>A0ABT2GAY5</accession>
<keyword evidence="1" id="KW-0238">DNA-binding</keyword>
<dbReference type="PANTHER" id="PTHR46797:SF1">
    <property type="entry name" value="METHYLPHOSPHONATE SYNTHASE"/>
    <property type="match status" value="1"/>
</dbReference>
<gene>
    <name evidence="3" type="ORF">NVV95_02085</name>
</gene>
<dbReference type="Proteomes" id="UP001165580">
    <property type="component" value="Unassembled WGS sequence"/>
</dbReference>
<dbReference type="InterPro" id="IPR011051">
    <property type="entry name" value="RmlC_Cupin_sf"/>
</dbReference>
<dbReference type="InterPro" id="IPR050807">
    <property type="entry name" value="TransReg_Diox_bact_type"/>
</dbReference>
<dbReference type="PROSITE" id="PS50943">
    <property type="entry name" value="HTH_CROC1"/>
    <property type="match status" value="1"/>
</dbReference>
<feature type="domain" description="HTH cro/C1-type" evidence="2">
    <location>
        <begin position="25"/>
        <end position="79"/>
    </location>
</feature>
<dbReference type="InterPro" id="IPR010982">
    <property type="entry name" value="Lambda_DNA-bd_dom_sf"/>
</dbReference>
<evidence type="ECO:0000256" key="1">
    <source>
        <dbReference type="ARBA" id="ARBA00023125"/>
    </source>
</evidence>
<name>A0ABT2GAY5_9MICO</name>
<dbReference type="InterPro" id="IPR014710">
    <property type="entry name" value="RmlC-like_jellyroll"/>
</dbReference>
<evidence type="ECO:0000259" key="2">
    <source>
        <dbReference type="PROSITE" id="PS50943"/>
    </source>
</evidence>
<dbReference type="PANTHER" id="PTHR46797">
    <property type="entry name" value="HTH-TYPE TRANSCRIPTIONAL REGULATOR"/>
    <property type="match status" value="1"/>
</dbReference>
<dbReference type="SMART" id="SM00530">
    <property type="entry name" value="HTH_XRE"/>
    <property type="match status" value="1"/>
</dbReference>
<dbReference type="CDD" id="cd00093">
    <property type="entry name" value="HTH_XRE"/>
    <property type="match status" value="1"/>
</dbReference>
<organism evidence="3 4">
    <name type="scientific">Herbiconiux gentiana</name>
    <dbReference type="NCBI Taxonomy" id="2970912"/>
    <lineage>
        <taxon>Bacteria</taxon>
        <taxon>Bacillati</taxon>
        <taxon>Actinomycetota</taxon>
        <taxon>Actinomycetes</taxon>
        <taxon>Micrococcales</taxon>
        <taxon>Microbacteriaceae</taxon>
        <taxon>Herbiconiux</taxon>
    </lineage>
</organism>
<comment type="caution">
    <text evidence="3">The sequence shown here is derived from an EMBL/GenBank/DDBJ whole genome shotgun (WGS) entry which is preliminary data.</text>
</comment>
<dbReference type="RefSeq" id="WP_259484878.1">
    <property type="nucleotide sequence ID" value="NZ_JANTEZ010000001.1"/>
</dbReference>
<dbReference type="Gene3D" id="1.10.260.40">
    <property type="entry name" value="lambda repressor-like DNA-binding domains"/>
    <property type="match status" value="1"/>
</dbReference>
<reference evidence="3" key="1">
    <citation type="submission" date="2022-08" db="EMBL/GenBank/DDBJ databases">
        <authorList>
            <person name="Deng Y."/>
            <person name="Han X.-F."/>
            <person name="Zhang Y.-Q."/>
        </authorList>
    </citation>
    <scope>NUCLEOTIDE SEQUENCE</scope>
    <source>
        <strain evidence="3">CPCC 205716</strain>
    </source>
</reference>
<dbReference type="InterPro" id="IPR013096">
    <property type="entry name" value="Cupin_2"/>
</dbReference>
<dbReference type="SUPFAM" id="SSF51182">
    <property type="entry name" value="RmlC-like cupins"/>
    <property type="match status" value="1"/>
</dbReference>
<evidence type="ECO:0000313" key="4">
    <source>
        <dbReference type="Proteomes" id="UP001165580"/>
    </source>
</evidence>
<dbReference type="Gene3D" id="2.60.120.10">
    <property type="entry name" value="Jelly Rolls"/>
    <property type="match status" value="1"/>
</dbReference>
<dbReference type="CDD" id="cd02209">
    <property type="entry name" value="cupin_XRE_C"/>
    <property type="match status" value="1"/>
</dbReference>